<gene>
    <name evidence="6" type="ORF">BED41_13920</name>
</gene>
<dbReference type="CDD" id="cd03224">
    <property type="entry name" value="ABC_TM1139_LivF_branched"/>
    <property type="match status" value="1"/>
</dbReference>
<dbReference type="GeneID" id="83058944"/>
<dbReference type="Proteomes" id="UP000093044">
    <property type="component" value="Chromosome"/>
</dbReference>
<organism evidence="6 7">
    <name type="scientific">Cloacibacillus porcorum</name>
    <dbReference type="NCBI Taxonomy" id="1197717"/>
    <lineage>
        <taxon>Bacteria</taxon>
        <taxon>Thermotogati</taxon>
        <taxon>Synergistota</taxon>
        <taxon>Synergistia</taxon>
        <taxon>Synergistales</taxon>
        <taxon>Synergistaceae</taxon>
        <taxon>Cloacibacillus</taxon>
    </lineage>
</organism>
<dbReference type="EMBL" id="CP016757">
    <property type="protein sequence ID" value="ANZ46097.1"/>
    <property type="molecule type" value="Genomic_DNA"/>
</dbReference>
<dbReference type="STRING" id="1197717.BED41_13920"/>
<dbReference type="GO" id="GO:0016887">
    <property type="term" value="F:ATP hydrolysis activity"/>
    <property type="evidence" value="ECO:0007669"/>
    <property type="project" value="InterPro"/>
</dbReference>
<evidence type="ECO:0000256" key="5">
    <source>
        <dbReference type="ARBA" id="ARBA00022970"/>
    </source>
</evidence>
<evidence type="ECO:0000313" key="7">
    <source>
        <dbReference type="Proteomes" id="UP000093044"/>
    </source>
</evidence>
<keyword evidence="5" id="KW-0029">Amino-acid transport</keyword>
<sequence length="245" mass="26904">MSKFLEVDSLNVYYGGIHALQDVSLYIDEGEIVSVVGANGAGKSTLLRAIAGDKAIKSGTVTFCGERLPHTAYETMAKGISLVPEGRRIFPNLTVKENLIVSTFSRKDPKESIERDFEEVLALFPRLRERLKQRGGTLSGGEQQMLAVGRALMAHPKLLCMDEPSLGLAPIIVDELFEKILQLNRERGQTIMIVEQNAFLALEVANRAYVIKTGSITREGTGAALLNDPSIQQEYLGIQQLAEDE</sequence>
<evidence type="ECO:0000256" key="4">
    <source>
        <dbReference type="ARBA" id="ARBA00022840"/>
    </source>
</evidence>
<reference evidence="6" key="1">
    <citation type="submission" date="2016-08" db="EMBL/GenBank/DDBJ databases">
        <title>Complete genome of Cloacibacillus porcorum.</title>
        <authorList>
            <person name="Looft T."/>
            <person name="Bayles D.O."/>
            <person name="Alt D.P."/>
        </authorList>
    </citation>
    <scope>NUCLEOTIDE SEQUENCE [LARGE SCALE GENOMIC DNA]</scope>
    <source>
        <strain evidence="6">CL-84</strain>
    </source>
</reference>
<dbReference type="PROSITE" id="PS00211">
    <property type="entry name" value="ABC_TRANSPORTER_1"/>
    <property type="match status" value="1"/>
</dbReference>
<dbReference type="InterPro" id="IPR052156">
    <property type="entry name" value="BCAA_Transport_ATP-bd_LivF"/>
</dbReference>
<keyword evidence="2" id="KW-0813">Transport</keyword>
<dbReference type="RefSeq" id="WP_066747612.1">
    <property type="nucleotide sequence ID" value="NZ_CALCLR010000125.1"/>
</dbReference>
<dbReference type="GO" id="GO:0005524">
    <property type="term" value="F:ATP binding"/>
    <property type="evidence" value="ECO:0007669"/>
    <property type="project" value="UniProtKB-KW"/>
</dbReference>
<proteinExistence type="inferred from homology"/>
<dbReference type="PANTHER" id="PTHR43820">
    <property type="entry name" value="HIGH-AFFINITY BRANCHED-CHAIN AMINO ACID TRANSPORT ATP-BINDING PROTEIN LIVF"/>
    <property type="match status" value="1"/>
</dbReference>
<dbReference type="PROSITE" id="PS50893">
    <property type="entry name" value="ABC_TRANSPORTER_2"/>
    <property type="match status" value="1"/>
</dbReference>
<dbReference type="GO" id="GO:0015807">
    <property type="term" value="P:L-amino acid transport"/>
    <property type="evidence" value="ECO:0007669"/>
    <property type="project" value="TreeGrafter"/>
</dbReference>
<protein>
    <submittedName>
        <fullName evidence="6">ABC transporter ATP-binding protein</fullName>
    </submittedName>
</protein>
<name>A0A1B2I840_9BACT</name>
<keyword evidence="3" id="KW-0547">Nucleotide-binding</keyword>
<dbReference type="KEGG" id="cpor:BED41_13920"/>
<dbReference type="InterPro" id="IPR017871">
    <property type="entry name" value="ABC_transporter-like_CS"/>
</dbReference>
<evidence type="ECO:0000256" key="1">
    <source>
        <dbReference type="ARBA" id="ARBA00005417"/>
    </source>
</evidence>
<comment type="similarity">
    <text evidence="1">Belongs to the ABC transporter superfamily.</text>
</comment>
<evidence type="ECO:0000313" key="6">
    <source>
        <dbReference type="EMBL" id="ANZ46097.1"/>
    </source>
</evidence>
<dbReference type="OrthoDB" id="9776369at2"/>
<evidence type="ECO:0000256" key="3">
    <source>
        <dbReference type="ARBA" id="ARBA00022741"/>
    </source>
</evidence>
<dbReference type="InterPro" id="IPR003439">
    <property type="entry name" value="ABC_transporter-like_ATP-bd"/>
</dbReference>
<dbReference type="SMART" id="SM00382">
    <property type="entry name" value="AAA"/>
    <property type="match status" value="1"/>
</dbReference>
<dbReference type="InterPro" id="IPR027417">
    <property type="entry name" value="P-loop_NTPase"/>
</dbReference>
<dbReference type="Pfam" id="PF00005">
    <property type="entry name" value="ABC_tran"/>
    <property type="match status" value="1"/>
</dbReference>
<accession>A0A1B2I840</accession>
<dbReference type="GO" id="GO:0015658">
    <property type="term" value="F:branched-chain amino acid transmembrane transporter activity"/>
    <property type="evidence" value="ECO:0007669"/>
    <property type="project" value="TreeGrafter"/>
</dbReference>
<evidence type="ECO:0000256" key="2">
    <source>
        <dbReference type="ARBA" id="ARBA00022448"/>
    </source>
</evidence>
<dbReference type="AlphaFoldDB" id="A0A1B2I840"/>
<keyword evidence="4 6" id="KW-0067">ATP-binding</keyword>
<dbReference type="PANTHER" id="PTHR43820:SF4">
    <property type="entry name" value="HIGH-AFFINITY BRANCHED-CHAIN AMINO ACID TRANSPORT ATP-BINDING PROTEIN LIVF"/>
    <property type="match status" value="1"/>
</dbReference>
<keyword evidence="7" id="KW-1185">Reference proteome</keyword>
<dbReference type="SUPFAM" id="SSF52540">
    <property type="entry name" value="P-loop containing nucleoside triphosphate hydrolases"/>
    <property type="match status" value="1"/>
</dbReference>
<dbReference type="Gene3D" id="3.40.50.300">
    <property type="entry name" value="P-loop containing nucleotide triphosphate hydrolases"/>
    <property type="match status" value="1"/>
</dbReference>
<dbReference type="InterPro" id="IPR003593">
    <property type="entry name" value="AAA+_ATPase"/>
</dbReference>